<dbReference type="EMBL" id="AEJC01000638">
    <property type="protein sequence ID" value="EKX60657.1"/>
    <property type="molecule type" value="Genomic_DNA"/>
</dbReference>
<evidence type="ECO:0000313" key="2">
    <source>
        <dbReference type="Proteomes" id="UP000010411"/>
    </source>
</evidence>
<dbReference type="Proteomes" id="UP000010411">
    <property type="component" value="Unassembled WGS sequence"/>
</dbReference>
<dbReference type="PATRIC" id="fig|698759.3.peg.8620"/>
<reference evidence="1 2" key="1">
    <citation type="submission" date="2012-11" db="EMBL/GenBank/DDBJ databases">
        <authorList>
            <person name="Huguet-Tapia J.C."/>
            <person name="Durkin A.S."/>
            <person name="Pettis G.S."/>
            <person name="Badger J.H."/>
        </authorList>
    </citation>
    <scope>NUCLEOTIDE SEQUENCE [LARGE SCALE GENOMIC DNA]</scope>
    <source>
        <strain evidence="1 2">91-03</strain>
    </source>
</reference>
<dbReference type="RefSeq" id="WP_009339726.1">
    <property type="nucleotide sequence ID" value="NZ_AEJC01000638.1"/>
</dbReference>
<sequence>MTVFRSNMILAHSRYTGQPNVHDMFSRLLFRLLATGVTPNSFYRTFSLVNPHDDGVSLDTFVEWLIEDGHGIERIAGYRDWLVRIEAALRKWPCGCFAGMSVDAAGVPEDSQCPWPFFRGADARSRTASCFDRGRHHHRKRRPVS</sequence>
<keyword evidence="2" id="KW-1185">Reference proteome</keyword>
<accession>L1KJ89</accession>
<dbReference type="Gene3D" id="3.40.50.720">
    <property type="entry name" value="NAD(P)-binding Rossmann-like Domain"/>
    <property type="match status" value="1"/>
</dbReference>
<dbReference type="AlphaFoldDB" id="L1KJ89"/>
<gene>
    <name evidence="1" type="ORF">STRIP9103_01173</name>
</gene>
<protein>
    <submittedName>
        <fullName evidence="1">Peptide synthetase family protein</fullName>
    </submittedName>
</protein>
<comment type="caution">
    <text evidence="1">The sequence shown here is derived from an EMBL/GenBank/DDBJ whole genome shotgun (WGS) entry which is preliminary data.</text>
</comment>
<name>L1KJ89_9ACTN</name>
<evidence type="ECO:0000313" key="1">
    <source>
        <dbReference type="EMBL" id="EKX60657.1"/>
    </source>
</evidence>
<proteinExistence type="predicted"/>
<organism evidence="1 2">
    <name type="scientific">Streptomyces ipomoeae 91-03</name>
    <dbReference type="NCBI Taxonomy" id="698759"/>
    <lineage>
        <taxon>Bacteria</taxon>
        <taxon>Bacillati</taxon>
        <taxon>Actinomycetota</taxon>
        <taxon>Actinomycetes</taxon>
        <taxon>Kitasatosporales</taxon>
        <taxon>Streptomycetaceae</taxon>
        <taxon>Streptomyces</taxon>
    </lineage>
</organism>